<organism evidence="5 6">
    <name type="scientific">Bonamia ostreae</name>
    <dbReference type="NCBI Taxonomy" id="126728"/>
    <lineage>
        <taxon>Eukaryota</taxon>
        <taxon>Sar</taxon>
        <taxon>Rhizaria</taxon>
        <taxon>Endomyxa</taxon>
        <taxon>Ascetosporea</taxon>
        <taxon>Haplosporida</taxon>
        <taxon>Bonamia</taxon>
    </lineage>
</organism>
<evidence type="ECO:0000313" key="5">
    <source>
        <dbReference type="EMBL" id="MES1919468.1"/>
    </source>
</evidence>
<dbReference type="InterPro" id="IPR001019">
    <property type="entry name" value="Gprotein_alpha_su"/>
</dbReference>
<evidence type="ECO:0000256" key="2">
    <source>
        <dbReference type="ARBA" id="ARBA00022741"/>
    </source>
</evidence>
<reference evidence="5 6" key="1">
    <citation type="journal article" date="2024" name="BMC Biol.">
        <title>Comparative genomics of Ascetosporea gives new insight into the evolutionary basis for animal parasitism in Rhizaria.</title>
        <authorList>
            <person name="Hiltunen Thoren M."/>
            <person name="Onut-Brannstrom I."/>
            <person name="Alfjorden A."/>
            <person name="Peckova H."/>
            <person name="Swords F."/>
            <person name="Hooper C."/>
            <person name="Holzer A.S."/>
            <person name="Bass D."/>
            <person name="Burki F."/>
        </authorList>
    </citation>
    <scope>NUCLEOTIDE SEQUENCE [LARGE SCALE GENOMIC DNA]</scope>
    <source>
        <strain evidence="5">20-A016</strain>
    </source>
</reference>
<dbReference type="PANTHER" id="PTHR10218:SF302">
    <property type="entry name" value="GUANINE NUCLEOTIDE-BINDING PROTEIN ALPHA-5 SUBUNIT"/>
    <property type="match status" value="1"/>
</dbReference>
<keyword evidence="2" id="KW-0547">Nucleotide-binding</keyword>
<evidence type="ECO:0000256" key="1">
    <source>
        <dbReference type="ARBA" id="ARBA00022723"/>
    </source>
</evidence>
<protein>
    <submittedName>
        <fullName evidence="5">Uncharacterized protein</fullName>
    </submittedName>
</protein>
<keyword evidence="4" id="KW-0807">Transducer</keyword>
<accession>A0ABV2AII5</accession>
<evidence type="ECO:0000256" key="4">
    <source>
        <dbReference type="ARBA" id="ARBA00023224"/>
    </source>
</evidence>
<evidence type="ECO:0000313" key="6">
    <source>
        <dbReference type="Proteomes" id="UP001439008"/>
    </source>
</evidence>
<dbReference type="PROSITE" id="PS51882">
    <property type="entry name" value="G_ALPHA"/>
    <property type="match status" value="1"/>
</dbReference>
<sequence length="111" mass="12684">MDESINLFEDISNSTWFSESIIVLFFNKKDLFEKKIGSTPITTFFKDYCGDPKSVSESINHIRKVFLNSSQHPEEIYTHVTTATDSKNIDVVFNAVKDTILKTNLKRGGFI</sequence>
<dbReference type="Pfam" id="PF00503">
    <property type="entry name" value="G-alpha"/>
    <property type="match status" value="1"/>
</dbReference>
<name>A0ABV2AII5_9EUKA</name>
<evidence type="ECO:0000256" key="3">
    <source>
        <dbReference type="ARBA" id="ARBA00023134"/>
    </source>
</evidence>
<keyword evidence="6" id="KW-1185">Reference proteome</keyword>
<dbReference type="SMART" id="SM00275">
    <property type="entry name" value="G_alpha"/>
    <property type="match status" value="1"/>
</dbReference>
<dbReference type="InterPro" id="IPR027417">
    <property type="entry name" value="P-loop_NTPase"/>
</dbReference>
<dbReference type="Gene3D" id="3.40.50.300">
    <property type="entry name" value="P-loop containing nucleotide triphosphate hydrolases"/>
    <property type="match status" value="1"/>
</dbReference>
<keyword evidence="1" id="KW-0479">Metal-binding</keyword>
<dbReference type="PANTHER" id="PTHR10218">
    <property type="entry name" value="GTP-BINDING PROTEIN ALPHA SUBUNIT"/>
    <property type="match status" value="1"/>
</dbReference>
<dbReference type="EMBL" id="JBDODL010000300">
    <property type="protein sequence ID" value="MES1919468.1"/>
    <property type="molecule type" value="Genomic_DNA"/>
</dbReference>
<dbReference type="SUPFAM" id="SSF52540">
    <property type="entry name" value="P-loop containing nucleoside triphosphate hydrolases"/>
    <property type="match status" value="1"/>
</dbReference>
<dbReference type="Proteomes" id="UP001439008">
    <property type="component" value="Unassembled WGS sequence"/>
</dbReference>
<comment type="caution">
    <text evidence="5">The sequence shown here is derived from an EMBL/GenBank/DDBJ whole genome shotgun (WGS) entry which is preliminary data.</text>
</comment>
<keyword evidence="3" id="KW-0342">GTP-binding</keyword>
<gene>
    <name evidence="5" type="ORF">MHBO_001296</name>
</gene>
<proteinExistence type="predicted"/>